<dbReference type="AlphaFoldDB" id="A0A5B7EPM5"/>
<evidence type="ECO:0000313" key="2">
    <source>
        <dbReference type="Proteomes" id="UP000324222"/>
    </source>
</evidence>
<proteinExistence type="predicted"/>
<sequence length="84" mass="9385">MHASSIIISRTLPTCPRRAEKQNHSTKASGDNYTLHFQLFPSSLRLINTGYTYTLFLSTLGGFRNRALVFTAFKLLCCGATIDK</sequence>
<dbReference type="EMBL" id="VSRR010003528">
    <property type="protein sequence ID" value="MPC36481.1"/>
    <property type="molecule type" value="Genomic_DNA"/>
</dbReference>
<keyword evidence="2" id="KW-1185">Reference proteome</keyword>
<gene>
    <name evidence="1" type="ORF">E2C01_029940</name>
</gene>
<comment type="caution">
    <text evidence="1">The sequence shown here is derived from an EMBL/GenBank/DDBJ whole genome shotgun (WGS) entry which is preliminary data.</text>
</comment>
<evidence type="ECO:0000313" key="1">
    <source>
        <dbReference type="EMBL" id="MPC36481.1"/>
    </source>
</evidence>
<protein>
    <submittedName>
        <fullName evidence="1">Uncharacterized protein</fullName>
    </submittedName>
</protein>
<name>A0A5B7EPM5_PORTR</name>
<accession>A0A5B7EPM5</accession>
<reference evidence="1 2" key="1">
    <citation type="submission" date="2019-05" db="EMBL/GenBank/DDBJ databases">
        <title>Another draft genome of Portunus trituberculatus and its Hox gene families provides insights of decapod evolution.</title>
        <authorList>
            <person name="Jeong J.-H."/>
            <person name="Song I."/>
            <person name="Kim S."/>
            <person name="Choi T."/>
            <person name="Kim D."/>
            <person name="Ryu S."/>
            <person name="Kim W."/>
        </authorList>
    </citation>
    <scope>NUCLEOTIDE SEQUENCE [LARGE SCALE GENOMIC DNA]</scope>
    <source>
        <tissue evidence="1">Muscle</tissue>
    </source>
</reference>
<dbReference type="Proteomes" id="UP000324222">
    <property type="component" value="Unassembled WGS sequence"/>
</dbReference>
<organism evidence="1 2">
    <name type="scientific">Portunus trituberculatus</name>
    <name type="common">Swimming crab</name>
    <name type="synonym">Neptunus trituberculatus</name>
    <dbReference type="NCBI Taxonomy" id="210409"/>
    <lineage>
        <taxon>Eukaryota</taxon>
        <taxon>Metazoa</taxon>
        <taxon>Ecdysozoa</taxon>
        <taxon>Arthropoda</taxon>
        <taxon>Crustacea</taxon>
        <taxon>Multicrustacea</taxon>
        <taxon>Malacostraca</taxon>
        <taxon>Eumalacostraca</taxon>
        <taxon>Eucarida</taxon>
        <taxon>Decapoda</taxon>
        <taxon>Pleocyemata</taxon>
        <taxon>Brachyura</taxon>
        <taxon>Eubrachyura</taxon>
        <taxon>Portunoidea</taxon>
        <taxon>Portunidae</taxon>
        <taxon>Portuninae</taxon>
        <taxon>Portunus</taxon>
    </lineage>
</organism>